<dbReference type="InterPro" id="IPR050524">
    <property type="entry name" value="APC_YAT"/>
</dbReference>
<evidence type="ECO:0000256" key="1">
    <source>
        <dbReference type="ARBA" id="ARBA00004141"/>
    </source>
</evidence>
<dbReference type="InterPro" id="IPR004841">
    <property type="entry name" value="AA-permease/SLC12A_dom"/>
</dbReference>
<feature type="transmembrane region" description="Helical" evidence="7">
    <location>
        <begin position="362"/>
        <end position="383"/>
    </location>
</feature>
<organism evidence="9 10">
    <name type="scientific">Absidia repens</name>
    <dbReference type="NCBI Taxonomy" id="90262"/>
    <lineage>
        <taxon>Eukaryota</taxon>
        <taxon>Fungi</taxon>
        <taxon>Fungi incertae sedis</taxon>
        <taxon>Mucoromycota</taxon>
        <taxon>Mucoromycotina</taxon>
        <taxon>Mucoromycetes</taxon>
        <taxon>Mucorales</taxon>
        <taxon>Cunninghamellaceae</taxon>
        <taxon>Absidia</taxon>
    </lineage>
</organism>
<evidence type="ECO:0000256" key="2">
    <source>
        <dbReference type="ARBA" id="ARBA00022448"/>
    </source>
</evidence>
<feature type="domain" description="Amino acid permease/ SLC12A" evidence="8">
    <location>
        <begin position="42"/>
        <end position="491"/>
    </location>
</feature>
<evidence type="ECO:0000256" key="7">
    <source>
        <dbReference type="SAM" id="Phobius"/>
    </source>
</evidence>
<feature type="transmembrane region" description="Helical" evidence="7">
    <location>
        <begin position="314"/>
        <end position="336"/>
    </location>
</feature>
<feature type="transmembrane region" description="Helical" evidence="7">
    <location>
        <begin position="182"/>
        <end position="203"/>
    </location>
</feature>
<comment type="subcellular location">
    <subcellularLocation>
        <location evidence="1">Membrane</location>
        <topology evidence="1">Multi-pass membrane protein</topology>
    </subcellularLocation>
</comment>
<dbReference type="STRING" id="90262.A0A1X2IWU2"/>
<keyword evidence="6 7" id="KW-0472">Membrane</keyword>
<evidence type="ECO:0000256" key="4">
    <source>
        <dbReference type="ARBA" id="ARBA00022970"/>
    </source>
</evidence>
<sequence>MKKYDTEFVDNVTVQSASSSSYGYQTPTDEESGLKRDLKPRHLAMISIGGTIGQGLFLSSGANLSKAGPAGLLIAYMVIGSVAYFVALQLGEMSAYIPISGSFTVYCRRFVNKSFGNAVGYNYVFCWAIIVAVELTAIPMVMKFWTTVVPDWAWSFIFLLIMFVINLFGAKAWGEAEYWFTLIKILAVLLFVIVGCLTSGGVLGGEVYGFKYWVDPGAFSNGVLGVINAFVLAALTMTGVEIVGVTAGESKNPAKSIPSAVRNVFYRIVCIYLSTVFVMGMVIPYNDPHNFASGRDVSVSPFTLVFQAAKLDSAAHVVNAVILTTLLSCGNSGMYVTTRTLQALAKEGIAHPKLAYTTKSGVPIYALLCTCAVSLICFVTSFIPGEVLFLVLADLGGIAGLITWTAIAIAQYRFRKAFLAQGHSLSELPYRAIGYPFSNYFVVVACIVIILISGWSYFVPASPQGLVGSYGGPIIFISGMMIHKFWTKSRMVRIEEADIVTGARTEWKNDLIDSIDGDDSNRKRTIWRKIVTFIT</sequence>
<dbReference type="GO" id="GO:0015171">
    <property type="term" value="F:amino acid transmembrane transporter activity"/>
    <property type="evidence" value="ECO:0007669"/>
    <property type="project" value="TreeGrafter"/>
</dbReference>
<dbReference type="GO" id="GO:0016020">
    <property type="term" value="C:membrane"/>
    <property type="evidence" value="ECO:0007669"/>
    <property type="project" value="UniProtKB-SubCell"/>
</dbReference>
<protein>
    <submittedName>
        <fullName evidence="9">Amino acid permease/ SLC12A domain-containing protein</fullName>
    </submittedName>
</protein>
<name>A0A1X2IWU2_9FUNG</name>
<dbReference type="PANTHER" id="PTHR43341">
    <property type="entry name" value="AMINO ACID PERMEASE"/>
    <property type="match status" value="1"/>
</dbReference>
<dbReference type="InterPro" id="IPR004840">
    <property type="entry name" value="Amino_acid_permease_CS"/>
</dbReference>
<dbReference type="OrthoDB" id="3900342at2759"/>
<dbReference type="PIRSF" id="PIRSF006060">
    <property type="entry name" value="AA_transporter"/>
    <property type="match status" value="1"/>
</dbReference>
<dbReference type="PANTHER" id="PTHR43341:SF1">
    <property type="entry name" value="GENERAL AMINO-ACID PERMEASE GAP1"/>
    <property type="match status" value="1"/>
</dbReference>
<proteinExistence type="predicted"/>
<feature type="transmembrane region" description="Helical" evidence="7">
    <location>
        <begin position="152"/>
        <end position="170"/>
    </location>
</feature>
<evidence type="ECO:0000259" key="8">
    <source>
        <dbReference type="Pfam" id="PF00324"/>
    </source>
</evidence>
<evidence type="ECO:0000256" key="3">
    <source>
        <dbReference type="ARBA" id="ARBA00022692"/>
    </source>
</evidence>
<dbReference type="PROSITE" id="PS00218">
    <property type="entry name" value="AMINO_ACID_PERMEASE_1"/>
    <property type="match status" value="1"/>
</dbReference>
<keyword evidence="2" id="KW-0813">Transport</keyword>
<dbReference type="Pfam" id="PF00324">
    <property type="entry name" value="AA_permease"/>
    <property type="match status" value="1"/>
</dbReference>
<accession>A0A1X2IWU2</accession>
<evidence type="ECO:0000256" key="5">
    <source>
        <dbReference type="ARBA" id="ARBA00022989"/>
    </source>
</evidence>
<keyword evidence="3 7" id="KW-0812">Transmembrane</keyword>
<feature type="transmembrane region" description="Helical" evidence="7">
    <location>
        <begin position="223"/>
        <end position="243"/>
    </location>
</feature>
<feature type="transmembrane region" description="Helical" evidence="7">
    <location>
        <begin position="264"/>
        <end position="285"/>
    </location>
</feature>
<dbReference type="Gene3D" id="1.20.1740.10">
    <property type="entry name" value="Amino acid/polyamine transporter I"/>
    <property type="match status" value="1"/>
</dbReference>
<feature type="transmembrane region" description="Helical" evidence="7">
    <location>
        <begin position="42"/>
        <end position="58"/>
    </location>
</feature>
<feature type="transmembrane region" description="Helical" evidence="7">
    <location>
        <begin position="123"/>
        <end position="146"/>
    </location>
</feature>
<keyword evidence="4" id="KW-0029">Amino-acid transport</keyword>
<gene>
    <name evidence="9" type="ORF">BCR42DRAFT_480650</name>
</gene>
<dbReference type="Proteomes" id="UP000193560">
    <property type="component" value="Unassembled WGS sequence"/>
</dbReference>
<comment type="caution">
    <text evidence="9">The sequence shown here is derived from an EMBL/GenBank/DDBJ whole genome shotgun (WGS) entry which is preliminary data.</text>
</comment>
<feature type="transmembrane region" description="Helical" evidence="7">
    <location>
        <begin position="389"/>
        <end position="412"/>
    </location>
</feature>
<keyword evidence="5 7" id="KW-1133">Transmembrane helix</keyword>
<feature type="transmembrane region" description="Helical" evidence="7">
    <location>
        <begin position="433"/>
        <end position="455"/>
    </location>
</feature>
<evidence type="ECO:0000256" key="6">
    <source>
        <dbReference type="ARBA" id="ARBA00023136"/>
    </source>
</evidence>
<dbReference type="EMBL" id="MCGE01000003">
    <property type="protein sequence ID" value="ORZ23526.1"/>
    <property type="molecule type" value="Genomic_DNA"/>
</dbReference>
<evidence type="ECO:0000313" key="9">
    <source>
        <dbReference type="EMBL" id="ORZ23526.1"/>
    </source>
</evidence>
<dbReference type="AlphaFoldDB" id="A0A1X2IWU2"/>
<evidence type="ECO:0000313" key="10">
    <source>
        <dbReference type="Proteomes" id="UP000193560"/>
    </source>
</evidence>
<dbReference type="FunFam" id="1.20.1740.10:FF:000001">
    <property type="entry name" value="Amino acid permease"/>
    <property type="match status" value="1"/>
</dbReference>
<reference evidence="9 10" key="1">
    <citation type="submission" date="2016-07" db="EMBL/GenBank/DDBJ databases">
        <title>Pervasive Adenine N6-methylation of Active Genes in Fungi.</title>
        <authorList>
            <consortium name="DOE Joint Genome Institute"/>
            <person name="Mondo S.J."/>
            <person name="Dannebaum R.O."/>
            <person name="Kuo R.C."/>
            <person name="Labutti K."/>
            <person name="Haridas S."/>
            <person name="Kuo A."/>
            <person name="Salamov A."/>
            <person name="Ahrendt S.R."/>
            <person name="Lipzen A."/>
            <person name="Sullivan W."/>
            <person name="Andreopoulos W.B."/>
            <person name="Clum A."/>
            <person name="Lindquist E."/>
            <person name="Daum C."/>
            <person name="Ramamoorthy G.K."/>
            <person name="Gryganskyi A."/>
            <person name="Culley D."/>
            <person name="Magnuson J.K."/>
            <person name="James T.Y."/>
            <person name="O'Malley M.A."/>
            <person name="Stajich J.E."/>
            <person name="Spatafora J.W."/>
            <person name="Visel A."/>
            <person name="Grigoriev I.V."/>
        </authorList>
    </citation>
    <scope>NUCLEOTIDE SEQUENCE [LARGE SCALE GENOMIC DNA]</scope>
    <source>
        <strain evidence="9 10">NRRL 1336</strain>
    </source>
</reference>
<feature type="transmembrane region" description="Helical" evidence="7">
    <location>
        <begin position="467"/>
        <end position="486"/>
    </location>
</feature>
<keyword evidence="10" id="KW-1185">Reference proteome</keyword>